<dbReference type="AlphaFoldDB" id="A0A8H6YH00"/>
<evidence type="ECO:0000313" key="2">
    <source>
        <dbReference type="Proteomes" id="UP000623467"/>
    </source>
</evidence>
<dbReference type="OrthoDB" id="549788at2759"/>
<protein>
    <submittedName>
        <fullName evidence="1">Uncharacterized protein</fullName>
    </submittedName>
</protein>
<dbReference type="EMBL" id="JACAZH010000009">
    <property type="protein sequence ID" value="KAF7358937.1"/>
    <property type="molecule type" value="Genomic_DNA"/>
</dbReference>
<proteinExistence type="predicted"/>
<gene>
    <name evidence="1" type="ORF">MSAN_01234100</name>
</gene>
<evidence type="ECO:0000313" key="1">
    <source>
        <dbReference type="EMBL" id="KAF7358937.1"/>
    </source>
</evidence>
<keyword evidence="2" id="KW-1185">Reference proteome</keyword>
<dbReference type="Proteomes" id="UP000623467">
    <property type="component" value="Unassembled WGS sequence"/>
</dbReference>
<reference evidence="1" key="1">
    <citation type="submission" date="2020-05" db="EMBL/GenBank/DDBJ databases">
        <title>Mycena genomes resolve the evolution of fungal bioluminescence.</title>
        <authorList>
            <person name="Tsai I.J."/>
        </authorList>
    </citation>
    <scope>NUCLEOTIDE SEQUENCE</scope>
    <source>
        <strain evidence="1">160909Yilan</strain>
    </source>
</reference>
<name>A0A8H6YH00_9AGAR</name>
<comment type="caution">
    <text evidence="1">The sequence shown here is derived from an EMBL/GenBank/DDBJ whole genome shotgun (WGS) entry which is preliminary data.</text>
</comment>
<accession>A0A8H6YH00</accession>
<sequence length="108" mass="12157">MKSPKIIQLDAMLKFLQKQCSMDDDAFTKGSRQILDAGGIGKGIVVFLLDGPPGTRRTLYRFQYHDFYEKPPGEESSSSQIGWQNVVKGIVNGGDTHFFIFQKDLRSI</sequence>
<organism evidence="1 2">
    <name type="scientific">Mycena sanguinolenta</name>
    <dbReference type="NCBI Taxonomy" id="230812"/>
    <lineage>
        <taxon>Eukaryota</taxon>
        <taxon>Fungi</taxon>
        <taxon>Dikarya</taxon>
        <taxon>Basidiomycota</taxon>
        <taxon>Agaricomycotina</taxon>
        <taxon>Agaricomycetes</taxon>
        <taxon>Agaricomycetidae</taxon>
        <taxon>Agaricales</taxon>
        <taxon>Marasmiineae</taxon>
        <taxon>Mycenaceae</taxon>
        <taxon>Mycena</taxon>
    </lineage>
</organism>